<dbReference type="PANTHER" id="PTHR37273">
    <property type="entry name" value="CHROMOSOME 8, WHOLE GENOME SHOTGUN SEQUENCE"/>
    <property type="match status" value="1"/>
</dbReference>
<keyword evidence="3" id="KW-1185">Reference proteome</keyword>
<organism evidence="2 3">
    <name type="scientific">Metschnikowia pulcherrima</name>
    <dbReference type="NCBI Taxonomy" id="27326"/>
    <lineage>
        <taxon>Eukaryota</taxon>
        <taxon>Fungi</taxon>
        <taxon>Dikarya</taxon>
        <taxon>Ascomycota</taxon>
        <taxon>Saccharomycotina</taxon>
        <taxon>Pichiomycetes</taxon>
        <taxon>Metschnikowiaceae</taxon>
        <taxon>Metschnikowia</taxon>
    </lineage>
</organism>
<reference evidence="2" key="1">
    <citation type="submission" date="2020-10" db="EMBL/GenBank/DDBJ databases">
        <title>The Whole-Genome Sequence of Metschnikowia persimmonesis, a Novel Endophytic Yeast Species Isolated from Medicinal Plant Diospyros kaki Thumb.</title>
        <authorList>
            <person name="Rahmat E."/>
            <person name="Kang Y."/>
        </authorList>
    </citation>
    <scope>NUCLEOTIDE SEQUENCE</scope>
    <source>
        <strain evidence="2">KIOM G15050</strain>
    </source>
</reference>
<accession>A0A8H7LAC2</accession>
<comment type="caution">
    <text evidence="2">The sequence shown here is derived from an EMBL/GenBank/DDBJ whole genome shotgun (WGS) entry which is preliminary data.</text>
</comment>
<feature type="domain" description="CREG-like beta-barrel" evidence="1">
    <location>
        <begin position="2"/>
        <end position="161"/>
    </location>
</feature>
<evidence type="ECO:0000313" key="3">
    <source>
        <dbReference type="Proteomes" id="UP000649328"/>
    </source>
</evidence>
<dbReference type="SUPFAM" id="SSF50475">
    <property type="entry name" value="FMN-binding split barrel"/>
    <property type="match status" value="1"/>
</dbReference>
<dbReference type="AlphaFoldDB" id="A0A8H7LAC2"/>
<dbReference type="OrthoDB" id="2138282at2759"/>
<dbReference type="EMBL" id="JACBPP010000006">
    <property type="protein sequence ID" value="KAF8001019.1"/>
    <property type="molecule type" value="Genomic_DNA"/>
</dbReference>
<sequence length="167" mass="18305">MNVNTIQKLEGVEEVPTSAMEYYADCDLDGNPYWLVIDIGSPARNIARGSLYSFTIRSGDHPIGDNVNAEYPGGIVSSPAGSPRLTLKGDIVNVTESSPEKIARLETCFVGRHPDAKWWLPLSQNSPHRSHWVKINVTDVYMIGGFGDRAYIGPVSGEEYHAATIIN</sequence>
<gene>
    <name evidence="2" type="ORF">HF325_004808</name>
</gene>
<dbReference type="Gene3D" id="2.30.110.10">
    <property type="entry name" value="Electron Transport, Fmn-binding Protein, Chain A"/>
    <property type="match status" value="1"/>
</dbReference>
<dbReference type="InterPro" id="IPR055343">
    <property type="entry name" value="CREG_beta-barrel"/>
</dbReference>
<dbReference type="PANTHER" id="PTHR37273:SF1">
    <property type="entry name" value="ADL397C-AP"/>
    <property type="match status" value="1"/>
</dbReference>
<dbReference type="InterPro" id="IPR012349">
    <property type="entry name" value="Split_barrel_FMN-bd"/>
</dbReference>
<evidence type="ECO:0000313" key="2">
    <source>
        <dbReference type="EMBL" id="KAF8001019.1"/>
    </source>
</evidence>
<protein>
    <recommendedName>
        <fullName evidence="1">CREG-like beta-barrel domain-containing protein</fullName>
    </recommendedName>
</protein>
<name>A0A8H7LAC2_9ASCO</name>
<evidence type="ECO:0000259" key="1">
    <source>
        <dbReference type="Pfam" id="PF13883"/>
    </source>
</evidence>
<proteinExistence type="predicted"/>
<dbReference type="Pfam" id="PF13883">
    <property type="entry name" value="CREG_beta-barrel"/>
    <property type="match status" value="1"/>
</dbReference>
<dbReference type="Proteomes" id="UP000649328">
    <property type="component" value="Unassembled WGS sequence"/>
</dbReference>